<keyword evidence="15" id="KW-0788">Thiol protease</keyword>
<evidence type="ECO:0000313" key="25">
    <source>
        <dbReference type="EMBL" id="QIS87936.1"/>
    </source>
</evidence>
<dbReference type="InterPro" id="IPR007094">
    <property type="entry name" value="RNA-dir_pol_PSvirus"/>
</dbReference>
<evidence type="ECO:0000256" key="4">
    <source>
        <dbReference type="ARBA" id="ARBA00020107"/>
    </source>
</evidence>
<evidence type="ECO:0000256" key="2">
    <source>
        <dbReference type="ARBA" id="ARBA00004328"/>
    </source>
</evidence>
<dbReference type="InterPro" id="IPR014759">
    <property type="entry name" value="Helicase_SF3_ssRNA_vir"/>
</dbReference>
<dbReference type="Pfam" id="PF00073">
    <property type="entry name" value="Rhv"/>
    <property type="match status" value="2"/>
</dbReference>
<dbReference type="SUPFAM" id="SSF56672">
    <property type="entry name" value="DNA/RNA polymerases"/>
    <property type="match status" value="1"/>
</dbReference>
<name>A0A6H0DI99_9VIRU</name>
<dbReference type="InterPro" id="IPR043128">
    <property type="entry name" value="Rev_trsase/Diguanyl_cyclase"/>
</dbReference>
<keyword evidence="20" id="KW-0472">Membrane</keyword>
<dbReference type="InterPro" id="IPR009003">
    <property type="entry name" value="Peptidase_S1_PA"/>
</dbReference>
<dbReference type="GO" id="GO:0003724">
    <property type="term" value="F:RNA helicase activity"/>
    <property type="evidence" value="ECO:0007669"/>
    <property type="project" value="InterPro"/>
</dbReference>
<dbReference type="GO" id="GO:0006351">
    <property type="term" value="P:DNA-templated transcription"/>
    <property type="evidence" value="ECO:0007669"/>
    <property type="project" value="InterPro"/>
</dbReference>
<evidence type="ECO:0000256" key="19">
    <source>
        <dbReference type="ARBA" id="ARBA00022953"/>
    </source>
</evidence>
<evidence type="ECO:0000259" key="23">
    <source>
        <dbReference type="PROSITE" id="PS51218"/>
    </source>
</evidence>
<dbReference type="GO" id="GO:0003723">
    <property type="term" value="F:RNA binding"/>
    <property type="evidence" value="ECO:0007669"/>
    <property type="project" value="InterPro"/>
</dbReference>
<dbReference type="InterPro" id="IPR000605">
    <property type="entry name" value="Helicase_SF3_ssDNA/RNA_vir"/>
</dbReference>
<dbReference type="GO" id="GO:0005524">
    <property type="term" value="F:ATP binding"/>
    <property type="evidence" value="ECO:0007669"/>
    <property type="project" value="UniProtKB-KW"/>
</dbReference>
<keyword evidence="6" id="KW-0597">Phosphoprotein</keyword>
<dbReference type="SUPFAM" id="SSF50494">
    <property type="entry name" value="Trypsin-like serine proteases"/>
    <property type="match status" value="1"/>
</dbReference>
<feature type="region of interest" description="Disordered" evidence="21">
    <location>
        <begin position="1686"/>
        <end position="1705"/>
    </location>
</feature>
<dbReference type="Pfam" id="PF00548">
    <property type="entry name" value="Peptidase_C3"/>
    <property type="match status" value="1"/>
</dbReference>
<evidence type="ECO:0000256" key="10">
    <source>
        <dbReference type="ARBA" id="ARBA00022695"/>
    </source>
</evidence>
<evidence type="ECO:0000256" key="18">
    <source>
        <dbReference type="ARBA" id="ARBA00022870"/>
    </source>
</evidence>
<evidence type="ECO:0000256" key="13">
    <source>
        <dbReference type="ARBA" id="ARBA00022801"/>
    </source>
</evidence>
<keyword evidence="17" id="KW-0946">Virion</keyword>
<evidence type="ECO:0000256" key="21">
    <source>
        <dbReference type="SAM" id="MobiDB-lite"/>
    </source>
</evidence>
<dbReference type="Gene3D" id="1.20.960.20">
    <property type="match status" value="1"/>
</dbReference>
<dbReference type="GO" id="GO:0033644">
    <property type="term" value="C:host cell membrane"/>
    <property type="evidence" value="ECO:0007669"/>
    <property type="project" value="UniProtKB-SubCell"/>
</dbReference>
<keyword evidence="19" id="KW-0693">Viral RNA replication</keyword>
<dbReference type="EMBL" id="MT025065">
    <property type="protein sequence ID" value="QIS87936.1"/>
    <property type="molecule type" value="Genomic_RNA"/>
</dbReference>
<feature type="domain" description="Peptidase C3" evidence="24">
    <location>
        <begin position="1706"/>
        <end position="1882"/>
    </location>
</feature>
<dbReference type="GO" id="GO:0003968">
    <property type="term" value="F:RNA-directed RNA polymerase activity"/>
    <property type="evidence" value="ECO:0007669"/>
    <property type="project" value="InterPro"/>
</dbReference>
<dbReference type="SUPFAM" id="SSF88633">
    <property type="entry name" value="Positive stranded ssRNA viruses"/>
    <property type="match status" value="2"/>
</dbReference>
<evidence type="ECO:0000256" key="5">
    <source>
        <dbReference type="ARBA" id="ARBA00022520"/>
    </source>
</evidence>
<dbReference type="InterPro" id="IPR044067">
    <property type="entry name" value="PCV_3C_PRO"/>
</dbReference>
<proteinExistence type="predicted"/>
<comment type="subcellular location">
    <subcellularLocation>
        <location evidence="1">Host cytoplasm</location>
    </subcellularLocation>
    <subcellularLocation>
        <location evidence="3">Host membrane</location>
    </subcellularLocation>
    <subcellularLocation>
        <location evidence="2">Virion</location>
    </subcellularLocation>
</comment>
<dbReference type="GO" id="GO:0005198">
    <property type="term" value="F:structural molecule activity"/>
    <property type="evidence" value="ECO:0007669"/>
    <property type="project" value="InterPro"/>
</dbReference>
<evidence type="ECO:0000256" key="3">
    <source>
        <dbReference type="ARBA" id="ARBA00004551"/>
    </source>
</evidence>
<dbReference type="InterPro" id="IPR027417">
    <property type="entry name" value="P-loop_NTPase"/>
</dbReference>
<dbReference type="InterPro" id="IPR059138">
    <property type="entry name" value="Pico_VP1"/>
</dbReference>
<evidence type="ECO:0000259" key="24">
    <source>
        <dbReference type="PROSITE" id="PS51874"/>
    </source>
</evidence>
<accession>A0A6H0DI99</accession>
<keyword evidence="5" id="KW-0191">Covalent protein-RNA linkage</keyword>
<dbReference type="InterPro" id="IPR043504">
    <property type="entry name" value="Peptidase_S1_PA_chymotrypsin"/>
</dbReference>
<evidence type="ECO:0000256" key="11">
    <source>
        <dbReference type="ARBA" id="ARBA00022706"/>
    </source>
</evidence>
<evidence type="ECO:0000256" key="16">
    <source>
        <dbReference type="ARBA" id="ARBA00022840"/>
    </source>
</evidence>
<keyword evidence="11" id="KW-1143">T=pseudo3 icosahedral capsid protein</keyword>
<dbReference type="PROSITE" id="PS51218">
    <property type="entry name" value="SF3_HELICASE_2"/>
    <property type="match status" value="1"/>
</dbReference>
<evidence type="ECO:0000256" key="15">
    <source>
        <dbReference type="ARBA" id="ARBA00022807"/>
    </source>
</evidence>
<dbReference type="Pfam" id="PF00680">
    <property type="entry name" value="RdRP_1"/>
    <property type="match status" value="1"/>
</dbReference>
<dbReference type="InterPro" id="IPR001676">
    <property type="entry name" value="Picornavirus_capsid"/>
</dbReference>
<keyword evidence="10" id="KW-0548">Nucleotidyltransferase</keyword>
<dbReference type="Gene3D" id="2.60.120.20">
    <property type="match status" value="3"/>
</dbReference>
<evidence type="ECO:0000256" key="14">
    <source>
        <dbReference type="ARBA" id="ARBA00022806"/>
    </source>
</evidence>
<evidence type="ECO:0000256" key="8">
    <source>
        <dbReference type="ARBA" id="ARBA00022670"/>
    </source>
</evidence>
<dbReference type="InterPro" id="IPR000199">
    <property type="entry name" value="Peptidase_C3A/C3B_picornavir"/>
</dbReference>
<dbReference type="Gene3D" id="4.10.880.10">
    <property type="entry name" value="Poliovirus 3D polymerase Domain 1 (Nucleotidyltransferase)"/>
    <property type="match status" value="1"/>
</dbReference>
<keyword evidence="12" id="KW-0547">Nucleotide-binding</keyword>
<sequence length="2349" mass="258189">MKCHMDSHIFTTPQQRCFYCLPFVKRHEWHDGACRTCSNRWMMIRDKALPLGDPVYPLKADCIRGQKIQHGVNCQACSYWRDQYPCTLSMTSQIYDGNMLDLKVADRINGICYTCNVNHHVHPGLMDTACSSGDLPTRPRYYCLSGSRHSFCRWHSLSKNRQICCSCLNADVHRQGQGASHLTGNHTSRVNAGGNVTVVNYYGQNYNAANNPMSQTVDPEAVGSGVTSAVGAASNFIASPTVEEISGDSSDRIVQIIMGNSTLITQEAAAGAIVAWGQTPVYLEPQANTVDLPTRPGPSCDRFYTLPSFELTTSSGGWQIPFPGALANLGVFGTNLQYHYLYRAGAVIHVQCNTTQFHTGSLLVALVPECVVKPTGRGDDLYAKTSFFSVSEIGENGVALDDALGGDRITQLMIFPHQIINFRTNNSATILTPFMNVTPASCFVTHNIFRILIIPLTPLRPPPNTDQTIPITVSIAPVASQFNGLRNSDRQGLPVFQVPGSQEFMTTLPNDGMPAYPVWSAMPTFPQPGRVTNLLSVARIPTLLRIQNGDSIFGIAVTNKPTMNDNIYTFDLSVLANGFGSTYVSRLARMFGYYRGSIVLNLMFVGPKQSTGKLLVAYTPPGGRAPTSREDAMLGTSVVWDIGLQSTLTFPIPYISTSPYRYANRTGDTASFDGWLTIWYQTAILVAPGCAPTCDILVFAAAGEDFSLHCLMDTAYYQGPGDGIAGALQQAIGATITNAVANSLPALGNGPTQPSGESIQPGITQGHAPALEAAETGTATIANPSQIVAVEPGSVMQLSSEETAVSNLLSRYFQIAEVQMFDGNQVTGKCDLTLDAMMNAQPMLKTLLRAFTYFRSDLDLVFVTTATAAAELAIQVVFCPPGSFATAGEGVYRGVNPNVIFKVSGPPASMRIPFTSVAPYMALSYDGFSGFASGSGNTTGEYGACPANLFGTLLFKRMATGFALGGLRVLVFVRFVNPQVFIPRPLCSYKANAVTPTSSRGRLEVGDIENFIPPSTDNWDDLAVRQGSDPLPLEYPEGPSFAGVWLLGEFYPEPTTRDFVYSPYLREIAIRAPDFNIFMYHDTYCAISDIMSMDVLDAYEELTERYEALDWACGDNWILRRRLYTSMELLRVWLGFEDIDGGYFSDVERQGPLQSIGEGLAKGLHESFTTAFARVEEMRRDACNSWWKTVMGLVAKFVAVLVLVMRSRADPAILASVGTLISVDLINACPFVWIKTQLAELVGIKVPVRQGVSTFLKELNVAITAAKGLDWIVTKLMELVTWIKDTLVPASEEKVRLAEALADMPTILREWRSYQSDPSAYTEASALECAKKVLALRDLLEKEKPDSSTLRYNGPLFASAAKFIANTKHRTVEPMGVLIHGDPGTGKSLATKMIGTVMSRYYGSDIPYSLPPDPTYFDNYNGQPVVIMDDLGQNPDGGDMTLLCQMISAVDFITPQADLPDKGRPFTSKLVVASTNQRHLAPPTVTHPAALRRRFNLDLNINVFPAYAINGKLDVDKAFEKCNHSAVNFSSCCPFICGLAVSFVDRNTSEHLSLDKLVTDIKKLDAKRVTLASKVDAYLQGKVCKSTLKRVEGQIKRDGRRPLPDELRELIMADPAPGKPMLQYAYDLGYEIPDELTDGVALTETTTLVTHWKEIVAVIGAVAAVMTTAILIWRAIPTTEQGPYSGAVQRKLERPTRRTVEVQGPDPDTQFGTALLRHNIFSVDTATGSYTALGVYDNWVVLPSHAAVRPYYINGVEHVPEKEIDLVSRGMNLELTAVKFPTLQQFKDIRKFMVQSFLPVSDAVLLLNSSDLPRVAVNLRKVYNYGVLNLEGDATANVLYYQAPTKRGYCGGVVLKAGKIFGIHIAGDGVNGYCAALKPSYFANLEGVMSPPRKTATPVNVNRKTSFEPSVYHHLIEEKYGIQKQPAVLSQRDPRLQVDLDTALFSKYTGNVDVECPELEEAIEQYAAQLRVVLPFDVTEKLSLEQVVEGYGRLEGLDLATSAGFPYCRHGVTKRQLVADGYSKLIEGLDVHGYDLPFVTFLKDELRGNAKIPVGKTRVVEASSTNDTVRMKTVFGRFMEAMHSNPGTVTGMAVGCNPDRDWTRFATELGNGNVFSYDYTGYDASLSPGFFHALVKLFVKLGYDEKDVRPPLMHVCYSKHIYGQLEYDVEGGMCSGTSGTSIFNSLINNLIIKTLVLKAYKGIDLWQLKILAYGDDVLVDYPYPLDPEELAKLGGTLGLHITPADKGEVFKPPGPITEHTFLKRGFQPDQRYPFLYHPTFPKEEVYQSLAWTRDPRNMPEHVLSLAHLIWHNGEDDYSEFVALVRSVPVGRVVPIPSYKELLRAWYESF</sequence>
<dbReference type="GO" id="GO:0004197">
    <property type="term" value="F:cysteine-type endopeptidase activity"/>
    <property type="evidence" value="ECO:0007669"/>
    <property type="project" value="InterPro"/>
</dbReference>
<dbReference type="InterPro" id="IPR033703">
    <property type="entry name" value="Rhv-like"/>
</dbReference>
<evidence type="ECO:0000256" key="1">
    <source>
        <dbReference type="ARBA" id="ARBA00004192"/>
    </source>
</evidence>
<dbReference type="GO" id="GO:0019028">
    <property type="term" value="C:viral capsid"/>
    <property type="evidence" value="ECO:0007669"/>
    <property type="project" value="UniProtKB-KW"/>
</dbReference>
<dbReference type="GO" id="GO:0039694">
    <property type="term" value="P:viral RNA genome replication"/>
    <property type="evidence" value="ECO:0007669"/>
    <property type="project" value="InterPro"/>
</dbReference>
<evidence type="ECO:0000256" key="7">
    <source>
        <dbReference type="ARBA" id="ARBA00022561"/>
    </source>
</evidence>
<dbReference type="PROSITE" id="PS51874">
    <property type="entry name" value="PCV_3C_PRO"/>
    <property type="match status" value="1"/>
</dbReference>
<dbReference type="InterPro" id="IPR001205">
    <property type="entry name" value="RNA-dir_pol_C"/>
</dbReference>
<keyword evidence="9" id="KW-0808">Transferase</keyword>
<dbReference type="Pfam" id="PF00910">
    <property type="entry name" value="RNA_helicase"/>
    <property type="match status" value="1"/>
</dbReference>
<evidence type="ECO:0000256" key="17">
    <source>
        <dbReference type="ARBA" id="ARBA00022844"/>
    </source>
</evidence>
<dbReference type="Pfam" id="PF22663">
    <property type="entry name" value="Rhv_5"/>
    <property type="match status" value="1"/>
</dbReference>
<evidence type="ECO:0000256" key="9">
    <source>
        <dbReference type="ARBA" id="ARBA00022679"/>
    </source>
</evidence>
<dbReference type="Gene3D" id="3.30.70.270">
    <property type="match status" value="1"/>
</dbReference>
<dbReference type="InterPro" id="IPR029053">
    <property type="entry name" value="Viral_coat"/>
</dbReference>
<keyword evidence="16" id="KW-0067">ATP-binding</keyword>
<evidence type="ECO:0000256" key="6">
    <source>
        <dbReference type="ARBA" id="ARBA00022553"/>
    </source>
</evidence>
<dbReference type="CDD" id="cd00205">
    <property type="entry name" value="rhv_like"/>
    <property type="match status" value="3"/>
</dbReference>
<dbReference type="Gene3D" id="2.40.10.10">
    <property type="entry name" value="Trypsin-like serine proteases"/>
    <property type="match status" value="2"/>
</dbReference>
<reference evidence="25" key="1">
    <citation type="submission" date="2020-01" db="EMBL/GenBank/DDBJ databases">
        <title>Sustained virome diversity in Antarctic penguins and their ticks: geographical connectedness and no evidence for low pathogen pressure.</title>
        <authorList>
            <person name="Wille M."/>
            <person name="Harvey E."/>
            <person name="Shi M."/>
            <person name="Gonzalez-Acuna D."/>
            <person name="Holmes E.C."/>
            <person name="Hurt A.C."/>
        </authorList>
    </citation>
    <scope>NUCLEOTIDE SEQUENCE</scope>
    <source>
        <strain evidence="25">Antarctic4</strain>
    </source>
</reference>
<keyword evidence="13" id="KW-0378">Hydrolase</keyword>
<keyword evidence="14" id="KW-0347">Helicase</keyword>
<evidence type="ECO:0000259" key="22">
    <source>
        <dbReference type="PROSITE" id="PS50507"/>
    </source>
</evidence>
<feature type="domain" description="SF3 helicase" evidence="23">
    <location>
        <begin position="1354"/>
        <end position="1514"/>
    </location>
</feature>
<keyword evidence="18" id="KW-1043">Host membrane</keyword>
<feature type="domain" description="RdRp catalytic" evidence="22">
    <location>
        <begin position="2112"/>
        <end position="2229"/>
    </location>
</feature>
<keyword evidence="7" id="KW-0167">Capsid protein</keyword>
<dbReference type="SUPFAM" id="SSF52540">
    <property type="entry name" value="P-loop containing nucleoside triphosphate hydrolases"/>
    <property type="match status" value="1"/>
</dbReference>
<dbReference type="GO" id="GO:0006508">
    <property type="term" value="P:proteolysis"/>
    <property type="evidence" value="ECO:0007669"/>
    <property type="project" value="UniProtKB-KW"/>
</dbReference>
<evidence type="ECO:0000256" key="20">
    <source>
        <dbReference type="ARBA" id="ARBA00023136"/>
    </source>
</evidence>
<keyword evidence="8" id="KW-0645">Protease</keyword>
<feature type="compositionally biased region" description="Basic and acidic residues" evidence="21">
    <location>
        <begin position="1690"/>
        <end position="1700"/>
    </location>
</feature>
<dbReference type="InterPro" id="IPR043502">
    <property type="entry name" value="DNA/RNA_pol_sf"/>
</dbReference>
<organism evidence="25">
    <name type="scientific">Wendell virus</name>
    <dbReference type="NCBI Taxonomy" id="2707281"/>
    <lineage>
        <taxon>Viruses</taxon>
        <taxon>Riboviria</taxon>
    </lineage>
</organism>
<protein>
    <recommendedName>
        <fullName evidence="4">Genome polyprotein</fullName>
    </recommendedName>
</protein>
<evidence type="ECO:0000256" key="12">
    <source>
        <dbReference type="ARBA" id="ARBA00022741"/>
    </source>
</evidence>
<dbReference type="PROSITE" id="PS50507">
    <property type="entry name" value="RDRP_SSRNA_POS"/>
    <property type="match status" value="1"/>
</dbReference>